<dbReference type="Gene3D" id="3.60.110.10">
    <property type="entry name" value="Carbon-nitrogen hydrolase"/>
    <property type="match status" value="1"/>
</dbReference>
<evidence type="ECO:0000313" key="4">
    <source>
        <dbReference type="EMBL" id="TPX37636.1"/>
    </source>
</evidence>
<organism evidence="4 5">
    <name type="scientific">Synchytrium microbalum</name>
    <dbReference type="NCBI Taxonomy" id="1806994"/>
    <lineage>
        <taxon>Eukaryota</taxon>
        <taxon>Fungi</taxon>
        <taxon>Fungi incertae sedis</taxon>
        <taxon>Chytridiomycota</taxon>
        <taxon>Chytridiomycota incertae sedis</taxon>
        <taxon>Chytridiomycetes</taxon>
        <taxon>Synchytriales</taxon>
        <taxon>Synchytriaceae</taxon>
        <taxon>Synchytrium</taxon>
    </lineage>
</organism>
<dbReference type="Pfam" id="PF00795">
    <property type="entry name" value="CN_hydrolase"/>
    <property type="match status" value="1"/>
</dbReference>
<evidence type="ECO:0000313" key="5">
    <source>
        <dbReference type="Proteomes" id="UP000319731"/>
    </source>
</evidence>
<dbReference type="SUPFAM" id="SSF56317">
    <property type="entry name" value="Carbon-nitrogen hydrolase"/>
    <property type="match status" value="1"/>
</dbReference>
<dbReference type="PROSITE" id="PS50263">
    <property type="entry name" value="CN_HYDROLASE"/>
    <property type="match status" value="1"/>
</dbReference>
<protein>
    <recommendedName>
        <fullName evidence="3">CN hydrolase domain-containing protein</fullName>
    </recommendedName>
</protein>
<dbReference type="RefSeq" id="XP_031027547.1">
    <property type="nucleotide sequence ID" value="XM_031166528.1"/>
</dbReference>
<dbReference type="STRING" id="1806994.A0A507CHQ0"/>
<reference evidence="4 5" key="1">
    <citation type="journal article" date="2019" name="Sci. Rep.">
        <title>Comparative genomics of chytrid fungi reveal insights into the obligate biotrophic and pathogenic lifestyle of Synchytrium endobioticum.</title>
        <authorList>
            <person name="van de Vossenberg B.T.L.H."/>
            <person name="Warris S."/>
            <person name="Nguyen H.D.T."/>
            <person name="van Gent-Pelzer M.P.E."/>
            <person name="Joly D.L."/>
            <person name="van de Geest H.C."/>
            <person name="Bonants P.J.M."/>
            <person name="Smith D.S."/>
            <person name="Levesque C.A."/>
            <person name="van der Lee T.A.J."/>
        </authorList>
    </citation>
    <scope>NUCLEOTIDE SEQUENCE [LARGE SCALE GENOMIC DNA]</scope>
    <source>
        <strain evidence="4 5">JEL517</strain>
    </source>
</reference>
<dbReference type="GO" id="GO:0016811">
    <property type="term" value="F:hydrolase activity, acting on carbon-nitrogen (but not peptide) bonds, in linear amides"/>
    <property type="evidence" value="ECO:0007669"/>
    <property type="project" value="InterPro"/>
</dbReference>
<sequence>MKMLASVGQFCASAAVESNLASCVDIIRQSAARGASMVFLPEASDFIAENKDQALSLTESLDIGKFVAGLKDAAKTSNVWISAGVHETSPFKDRLYNTHIVINAEGLIASVYRKIHLFDVDIKDGPKLMESAGTVPGPTIVSPVETPIGKVGLMVCFDLRFPELSWLLRRRGADILTYPSAFTVPTGLAHWEPLIRARAIETQCYVIASALTGKHNPKRESYGHAIIVDPWGQVIAHCSNTAAPTFAIGEIDLKYLNKIRMEMPVLNQRRDDLYQLAEVNGSGGPTDTSSSNGNVKKRAKVNEDSDVPQVI</sequence>
<dbReference type="GeneID" id="42001825"/>
<evidence type="ECO:0000256" key="2">
    <source>
        <dbReference type="SAM" id="MobiDB-lite"/>
    </source>
</evidence>
<dbReference type="Proteomes" id="UP000319731">
    <property type="component" value="Unassembled WGS sequence"/>
</dbReference>
<comment type="caution">
    <text evidence="4">The sequence shown here is derived from an EMBL/GenBank/DDBJ whole genome shotgun (WGS) entry which is preliminary data.</text>
</comment>
<dbReference type="InterPro" id="IPR045254">
    <property type="entry name" value="Nit1/2_C-N_Hydrolase"/>
</dbReference>
<feature type="region of interest" description="Disordered" evidence="2">
    <location>
        <begin position="278"/>
        <end position="311"/>
    </location>
</feature>
<evidence type="ECO:0000256" key="1">
    <source>
        <dbReference type="ARBA" id="ARBA00022801"/>
    </source>
</evidence>
<name>A0A507CHQ0_9FUNG</name>
<dbReference type="EMBL" id="QEAO01000002">
    <property type="protein sequence ID" value="TPX37636.1"/>
    <property type="molecule type" value="Genomic_DNA"/>
</dbReference>
<accession>A0A507CHQ0</accession>
<feature type="domain" description="CN hydrolase" evidence="3">
    <location>
        <begin position="3"/>
        <end position="253"/>
    </location>
</feature>
<gene>
    <name evidence="4" type="ORF">SmJEL517_g00599</name>
</gene>
<dbReference type="InterPro" id="IPR036526">
    <property type="entry name" value="C-N_Hydrolase_sf"/>
</dbReference>
<feature type="compositionally biased region" description="Polar residues" evidence="2">
    <location>
        <begin position="285"/>
        <end position="294"/>
    </location>
</feature>
<dbReference type="PANTHER" id="PTHR23088:SF27">
    <property type="entry name" value="DEAMINATED GLUTATHIONE AMIDASE"/>
    <property type="match status" value="1"/>
</dbReference>
<dbReference type="OrthoDB" id="10250282at2759"/>
<keyword evidence="1" id="KW-0378">Hydrolase</keyword>
<proteinExistence type="predicted"/>
<dbReference type="PANTHER" id="PTHR23088">
    <property type="entry name" value="NITRILASE-RELATED"/>
    <property type="match status" value="1"/>
</dbReference>
<dbReference type="AlphaFoldDB" id="A0A507CHQ0"/>
<keyword evidence="5" id="KW-1185">Reference proteome</keyword>
<evidence type="ECO:0000259" key="3">
    <source>
        <dbReference type="PROSITE" id="PS50263"/>
    </source>
</evidence>
<dbReference type="CDD" id="cd07572">
    <property type="entry name" value="nit"/>
    <property type="match status" value="1"/>
</dbReference>
<dbReference type="InterPro" id="IPR003010">
    <property type="entry name" value="C-N_Hydrolase"/>
</dbReference>